<dbReference type="PANTHER" id="PTHR38600">
    <property type="entry name" value="TRANSCRIPTIONAL REGULATORY PROTEIN"/>
    <property type="match status" value="1"/>
</dbReference>
<dbReference type="InterPro" id="IPR036388">
    <property type="entry name" value="WH-like_DNA-bd_sf"/>
</dbReference>
<dbReference type="PANTHER" id="PTHR38600:SF2">
    <property type="entry name" value="SLL0088 PROTEIN"/>
    <property type="match status" value="1"/>
</dbReference>
<organism evidence="2 3">
    <name type="scientific">Occultella glacieicola</name>
    <dbReference type="NCBI Taxonomy" id="2518684"/>
    <lineage>
        <taxon>Bacteria</taxon>
        <taxon>Bacillati</taxon>
        <taxon>Actinomycetota</taxon>
        <taxon>Actinomycetes</taxon>
        <taxon>Micrococcales</taxon>
        <taxon>Ruaniaceae</taxon>
        <taxon>Occultella</taxon>
    </lineage>
</organism>
<dbReference type="NCBIfam" id="NF033788">
    <property type="entry name" value="HTH_metalloreg"/>
    <property type="match status" value="1"/>
</dbReference>
<accession>A0ABY2E2F0</accession>
<dbReference type="EMBL" id="SMNA01000006">
    <property type="protein sequence ID" value="TDE92751.1"/>
    <property type="molecule type" value="Genomic_DNA"/>
</dbReference>
<evidence type="ECO:0000313" key="2">
    <source>
        <dbReference type="EMBL" id="TDE92751.1"/>
    </source>
</evidence>
<sequence length="106" mass="12216">MSPAFDVLTLPLRQDILAALRHGPALVGDLAERLGAPQAAVSKQLRVLREAGFVRARVDAQRRWYELCPQPFVEMAQWLEPYRWMWEDRLDKLGGTLERIKESEQS</sequence>
<feature type="domain" description="HTH arsR-type" evidence="1">
    <location>
        <begin position="1"/>
        <end position="87"/>
    </location>
</feature>
<dbReference type="CDD" id="cd00090">
    <property type="entry name" value="HTH_ARSR"/>
    <property type="match status" value="1"/>
</dbReference>
<dbReference type="PROSITE" id="PS50987">
    <property type="entry name" value="HTH_ARSR_2"/>
    <property type="match status" value="1"/>
</dbReference>
<evidence type="ECO:0000259" key="1">
    <source>
        <dbReference type="PROSITE" id="PS50987"/>
    </source>
</evidence>
<dbReference type="SMART" id="SM00418">
    <property type="entry name" value="HTH_ARSR"/>
    <property type="match status" value="1"/>
</dbReference>
<dbReference type="RefSeq" id="WP_133108381.1">
    <property type="nucleotide sequence ID" value="NZ_SMNA01000006.1"/>
</dbReference>
<dbReference type="InterPro" id="IPR011991">
    <property type="entry name" value="ArsR-like_HTH"/>
</dbReference>
<dbReference type="Gene3D" id="1.10.10.10">
    <property type="entry name" value="Winged helix-like DNA-binding domain superfamily/Winged helix DNA-binding domain"/>
    <property type="match status" value="1"/>
</dbReference>
<protein>
    <submittedName>
        <fullName evidence="2">ArsR family transcriptional regulator</fullName>
    </submittedName>
</protein>
<dbReference type="InterPro" id="IPR036390">
    <property type="entry name" value="WH_DNA-bd_sf"/>
</dbReference>
<comment type="caution">
    <text evidence="2">The sequence shown here is derived from an EMBL/GenBank/DDBJ whole genome shotgun (WGS) entry which is preliminary data.</text>
</comment>
<evidence type="ECO:0000313" key="3">
    <source>
        <dbReference type="Proteomes" id="UP000504882"/>
    </source>
</evidence>
<proteinExistence type="predicted"/>
<dbReference type="PRINTS" id="PR00778">
    <property type="entry name" value="HTHARSR"/>
</dbReference>
<reference evidence="2 3" key="1">
    <citation type="submission" date="2019-03" db="EMBL/GenBank/DDBJ databases">
        <title>Genomic features of bacteria from cold environments.</title>
        <authorList>
            <person name="Shen L."/>
        </authorList>
    </citation>
    <scope>NUCLEOTIDE SEQUENCE [LARGE SCALE GENOMIC DNA]</scope>
    <source>
        <strain evidence="3">T3246-1</strain>
    </source>
</reference>
<keyword evidence="3" id="KW-1185">Reference proteome</keyword>
<dbReference type="Proteomes" id="UP000504882">
    <property type="component" value="Unassembled WGS sequence"/>
</dbReference>
<name>A0ABY2E2F0_9MICO</name>
<dbReference type="Pfam" id="PF01022">
    <property type="entry name" value="HTH_5"/>
    <property type="match status" value="1"/>
</dbReference>
<dbReference type="InterPro" id="IPR001845">
    <property type="entry name" value="HTH_ArsR_DNA-bd_dom"/>
</dbReference>
<dbReference type="SUPFAM" id="SSF46785">
    <property type="entry name" value="Winged helix' DNA-binding domain"/>
    <property type="match status" value="1"/>
</dbReference>
<gene>
    <name evidence="2" type="ORF">EXU48_14645</name>
</gene>